<dbReference type="InterPro" id="IPR011051">
    <property type="entry name" value="RmlC_Cupin_sf"/>
</dbReference>
<dbReference type="InterPro" id="IPR013096">
    <property type="entry name" value="Cupin_2"/>
</dbReference>
<dbReference type="Gene3D" id="2.60.120.10">
    <property type="entry name" value="Jelly Rolls"/>
    <property type="match status" value="1"/>
</dbReference>
<accession>A0A3G8JS81</accession>
<dbReference type="SMART" id="SM00530">
    <property type="entry name" value="HTH_XRE"/>
    <property type="match status" value="1"/>
</dbReference>
<dbReference type="InterPro" id="IPR050807">
    <property type="entry name" value="TransReg_Diox_bact_type"/>
</dbReference>
<dbReference type="PANTHER" id="PTHR46797">
    <property type="entry name" value="HTH-TYPE TRANSCRIPTIONAL REGULATOR"/>
    <property type="match status" value="1"/>
</dbReference>
<dbReference type="PANTHER" id="PTHR46797:SF1">
    <property type="entry name" value="METHYLPHOSPHONATE SYNTHASE"/>
    <property type="match status" value="1"/>
</dbReference>
<gene>
    <name evidence="4" type="primary">puuR</name>
    <name evidence="4" type="ORF">D7316_04606</name>
</gene>
<dbReference type="PROSITE" id="PS50943">
    <property type="entry name" value="HTH_CROC1"/>
    <property type="match status" value="1"/>
</dbReference>
<proteinExistence type="predicted"/>
<dbReference type="InterPro" id="IPR010982">
    <property type="entry name" value="Lambda_DNA-bd_dom_sf"/>
</dbReference>
<dbReference type="Gene3D" id="1.10.260.40">
    <property type="entry name" value="lambda repressor-like DNA-binding domains"/>
    <property type="match status" value="1"/>
</dbReference>
<sequence length="207" mass="22366">MERLNEGVENQPTDGGRENPAPLGAALRVARRARALTLQQVASAVGISASALSQIENGKTQPTMKRLYDLVEFLDVPLDEVFGGGVDVEVGSVLVSRTGDHTEIALEDGVVWKQINPPDESHTEVLVVDYPPGARTSDSTEFIRHRGRETGYVLSGTLVIELGEVIHTISRGDSITFDSSVPHRVSNPHEVAAQAVWVTFAHNAPVR</sequence>
<evidence type="ECO:0000256" key="2">
    <source>
        <dbReference type="SAM" id="MobiDB-lite"/>
    </source>
</evidence>
<dbReference type="InterPro" id="IPR001387">
    <property type="entry name" value="Cro/C1-type_HTH"/>
</dbReference>
<reference evidence="4 5" key="1">
    <citation type="submission" date="2018-11" db="EMBL/GenBank/DDBJ databases">
        <title>Gordonia insulae sp. nov., isolated from an island soil.</title>
        <authorList>
            <person name="Kim Y.S."/>
            <person name="Kim S.B."/>
        </authorList>
    </citation>
    <scope>NUCLEOTIDE SEQUENCE [LARGE SCALE GENOMIC DNA]</scope>
    <source>
        <strain evidence="4 5">MMS17-SY073</strain>
    </source>
</reference>
<dbReference type="SUPFAM" id="SSF47413">
    <property type="entry name" value="lambda repressor-like DNA-binding domains"/>
    <property type="match status" value="1"/>
</dbReference>
<organism evidence="4 5">
    <name type="scientific">Gordonia insulae</name>
    <dbReference type="NCBI Taxonomy" id="2420509"/>
    <lineage>
        <taxon>Bacteria</taxon>
        <taxon>Bacillati</taxon>
        <taxon>Actinomycetota</taxon>
        <taxon>Actinomycetes</taxon>
        <taxon>Mycobacteriales</taxon>
        <taxon>Gordoniaceae</taxon>
        <taxon>Gordonia</taxon>
    </lineage>
</organism>
<dbReference type="Pfam" id="PF01381">
    <property type="entry name" value="HTH_3"/>
    <property type="match status" value="1"/>
</dbReference>
<dbReference type="SUPFAM" id="SSF51182">
    <property type="entry name" value="RmlC-like cupins"/>
    <property type="match status" value="1"/>
</dbReference>
<evidence type="ECO:0000256" key="1">
    <source>
        <dbReference type="ARBA" id="ARBA00023125"/>
    </source>
</evidence>
<dbReference type="InterPro" id="IPR014710">
    <property type="entry name" value="RmlC-like_jellyroll"/>
</dbReference>
<dbReference type="Proteomes" id="UP000271469">
    <property type="component" value="Chromosome"/>
</dbReference>
<dbReference type="GO" id="GO:0005829">
    <property type="term" value="C:cytosol"/>
    <property type="evidence" value="ECO:0007669"/>
    <property type="project" value="TreeGrafter"/>
</dbReference>
<keyword evidence="1" id="KW-0238">DNA-binding</keyword>
<dbReference type="GO" id="GO:0003700">
    <property type="term" value="F:DNA-binding transcription factor activity"/>
    <property type="evidence" value="ECO:0007669"/>
    <property type="project" value="TreeGrafter"/>
</dbReference>
<dbReference type="Pfam" id="PF07883">
    <property type="entry name" value="Cupin_2"/>
    <property type="match status" value="1"/>
</dbReference>
<evidence type="ECO:0000313" key="4">
    <source>
        <dbReference type="EMBL" id="AZG47994.1"/>
    </source>
</evidence>
<dbReference type="GO" id="GO:0003677">
    <property type="term" value="F:DNA binding"/>
    <property type="evidence" value="ECO:0007669"/>
    <property type="project" value="UniProtKB-KW"/>
</dbReference>
<dbReference type="PROSITE" id="PS50044">
    <property type="entry name" value="SIGMA54_3"/>
    <property type="match status" value="1"/>
</dbReference>
<evidence type="ECO:0000259" key="3">
    <source>
        <dbReference type="PROSITE" id="PS50943"/>
    </source>
</evidence>
<dbReference type="CDD" id="cd00093">
    <property type="entry name" value="HTH_XRE"/>
    <property type="match status" value="1"/>
</dbReference>
<keyword evidence="5" id="KW-1185">Reference proteome</keyword>
<feature type="domain" description="HTH cro/C1-type" evidence="3">
    <location>
        <begin position="27"/>
        <end position="81"/>
    </location>
</feature>
<dbReference type="OrthoDB" id="5114244at2"/>
<protein>
    <submittedName>
        <fullName evidence="4">HTH-type transcriptional regulator PuuR</fullName>
    </submittedName>
</protein>
<dbReference type="CDD" id="cd02209">
    <property type="entry name" value="cupin_XRE_C"/>
    <property type="match status" value="1"/>
</dbReference>
<name>A0A3G8JS81_9ACTN</name>
<dbReference type="KEGG" id="gom:D7316_04606"/>
<dbReference type="AlphaFoldDB" id="A0A3G8JS81"/>
<evidence type="ECO:0000313" key="5">
    <source>
        <dbReference type="Proteomes" id="UP000271469"/>
    </source>
</evidence>
<dbReference type="EMBL" id="CP033972">
    <property type="protein sequence ID" value="AZG47994.1"/>
    <property type="molecule type" value="Genomic_DNA"/>
</dbReference>
<feature type="region of interest" description="Disordered" evidence="2">
    <location>
        <begin position="1"/>
        <end position="22"/>
    </location>
</feature>